<dbReference type="OrthoDB" id="5114244at2"/>
<dbReference type="SUPFAM" id="SSF47413">
    <property type="entry name" value="lambda repressor-like DNA-binding domains"/>
    <property type="match status" value="1"/>
</dbReference>
<protein>
    <submittedName>
        <fullName evidence="2">Helix-turn-helix</fullName>
    </submittedName>
</protein>
<dbReference type="Proteomes" id="UP000198825">
    <property type="component" value="Chromosome I"/>
</dbReference>
<dbReference type="Gene3D" id="1.10.260.40">
    <property type="entry name" value="lambda repressor-like DNA-binding domains"/>
    <property type="match status" value="1"/>
</dbReference>
<dbReference type="Pfam" id="PF01381">
    <property type="entry name" value="HTH_3"/>
    <property type="match status" value="1"/>
</dbReference>
<dbReference type="SMART" id="SM00530">
    <property type="entry name" value="HTH_XRE"/>
    <property type="match status" value="1"/>
</dbReference>
<organism evidence="2 3">
    <name type="scientific">Microlunatus sagamiharensis</name>
    <dbReference type="NCBI Taxonomy" id="546874"/>
    <lineage>
        <taxon>Bacteria</taxon>
        <taxon>Bacillati</taxon>
        <taxon>Actinomycetota</taxon>
        <taxon>Actinomycetes</taxon>
        <taxon>Propionibacteriales</taxon>
        <taxon>Propionibacteriaceae</taxon>
        <taxon>Microlunatus</taxon>
    </lineage>
</organism>
<accession>A0A1H2N5P5</accession>
<dbReference type="InterPro" id="IPR010982">
    <property type="entry name" value="Lambda_DNA-bd_dom_sf"/>
</dbReference>
<sequence length="77" mass="8472">MTDPQVKRVLRPELVELGNRVRRARYASSMTQAELSDRTGLSRVALSNIELGVKEVGVLKLRRLAAALNVSVGQLVD</sequence>
<gene>
    <name evidence="2" type="ORF">SAMN04488544_3387</name>
</gene>
<dbReference type="AlphaFoldDB" id="A0A1H2N5P5"/>
<dbReference type="RefSeq" id="WP_157720055.1">
    <property type="nucleotide sequence ID" value="NZ_LT629799.1"/>
</dbReference>
<evidence type="ECO:0000313" key="2">
    <source>
        <dbReference type="EMBL" id="SDV00869.1"/>
    </source>
</evidence>
<dbReference type="PROSITE" id="PS50943">
    <property type="entry name" value="HTH_CROC1"/>
    <property type="match status" value="1"/>
</dbReference>
<proteinExistence type="predicted"/>
<dbReference type="GO" id="GO:0003677">
    <property type="term" value="F:DNA binding"/>
    <property type="evidence" value="ECO:0007669"/>
    <property type="project" value="InterPro"/>
</dbReference>
<evidence type="ECO:0000313" key="3">
    <source>
        <dbReference type="Proteomes" id="UP000198825"/>
    </source>
</evidence>
<dbReference type="CDD" id="cd00093">
    <property type="entry name" value="HTH_XRE"/>
    <property type="match status" value="1"/>
</dbReference>
<dbReference type="STRING" id="546874.SAMN04488544_3387"/>
<name>A0A1H2N5P5_9ACTN</name>
<dbReference type="EMBL" id="LT629799">
    <property type="protein sequence ID" value="SDV00869.1"/>
    <property type="molecule type" value="Genomic_DNA"/>
</dbReference>
<evidence type="ECO:0000259" key="1">
    <source>
        <dbReference type="PROSITE" id="PS50943"/>
    </source>
</evidence>
<reference evidence="3" key="1">
    <citation type="submission" date="2016-10" db="EMBL/GenBank/DDBJ databases">
        <authorList>
            <person name="Varghese N."/>
            <person name="Submissions S."/>
        </authorList>
    </citation>
    <scope>NUCLEOTIDE SEQUENCE [LARGE SCALE GENOMIC DNA]</scope>
    <source>
        <strain evidence="3">DSM 21743</strain>
    </source>
</reference>
<feature type="domain" description="HTH cro/C1-type" evidence="1">
    <location>
        <begin position="21"/>
        <end position="75"/>
    </location>
</feature>
<keyword evidence="3" id="KW-1185">Reference proteome</keyword>
<dbReference type="InterPro" id="IPR001387">
    <property type="entry name" value="Cro/C1-type_HTH"/>
</dbReference>